<evidence type="ECO:0008006" key="3">
    <source>
        <dbReference type="Google" id="ProtNLM"/>
    </source>
</evidence>
<dbReference type="Proteomes" id="UP000600080">
    <property type="component" value="Unassembled WGS sequence"/>
</dbReference>
<dbReference type="Pfam" id="PF04672">
    <property type="entry name" value="Methyltransf_19"/>
    <property type="match status" value="1"/>
</dbReference>
<dbReference type="EMBL" id="BMND01000018">
    <property type="protein sequence ID" value="GGN51432.1"/>
    <property type="molecule type" value="Genomic_DNA"/>
</dbReference>
<reference evidence="2" key="1">
    <citation type="journal article" date="2019" name="Int. J. Syst. Evol. Microbiol.">
        <title>The Global Catalogue of Microorganisms (GCM) 10K type strain sequencing project: providing services to taxonomists for standard genome sequencing and annotation.</title>
        <authorList>
            <consortium name="The Broad Institute Genomics Platform"/>
            <consortium name="The Broad Institute Genome Sequencing Center for Infectious Disease"/>
            <person name="Wu L."/>
            <person name="Ma J."/>
        </authorList>
    </citation>
    <scope>NUCLEOTIDE SEQUENCE [LARGE SCALE GENOMIC DNA]</scope>
    <source>
        <strain evidence="2">CGMCC 4.7323</strain>
    </source>
</reference>
<dbReference type="RefSeq" id="WP_189100232.1">
    <property type="nucleotide sequence ID" value="NZ_BMND01000018.1"/>
</dbReference>
<organism evidence="1 2">
    <name type="scientific">Streptomyces kronopolitis</name>
    <dbReference type="NCBI Taxonomy" id="1612435"/>
    <lineage>
        <taxon>Bacteria</taxon>
        <taxon>Bacillati</taxon>
        <taxon>Actinomycetota</taxon>
        <taxon>Actinomycetes</taxon>
        <taxon>Kitasatosporales</taxon>
        <taxon>Streptomycetaceae</taxon>
        <taxon>Streptomyces</taxon>
    </lineage>
</organism>
<gene>
    <name evidence="1" type="ORF">GCM10012285_41540</name>
</gene>
<comment type="caution">
    <text evidence="1">The sequence shown here is derived from an EMBL/GenBank/DDBJ whole genome shotgun (WGS) entry which is preliminary data.</text>
</comment>
<evidence type="ECO:0000313" key="2">
    <source>
        <dbReference type="Proteomes" id="UP000600080"/>
    </source>
</evidence>
<dbReference type="GeneID" id="301549873"/>
<dbReference type="InterPro" id="IPR029063">
    <property type="entry name" value="SAM-dependent_MTases_sf"/>
</dbReference>
<accession>A0ABQ2JSD6</accession>
<sequence>MAYGEKPQPRPPIDTTTPSVARMYEYLLGGSQHYEADRKACADLLSIAPSTQQLARTNREFLRRVVRILARDMGIRQFLDHGSGLPTLDNVHEVAQRISPDAKVAYVDNDPMVLAHGRTQLHENDNVMVIDQDMRETQKIRAATDAFLDWNQPIAALFVSVLHCLPDTDDERDPAALIKRVAAELPVGSYMVICQLVSEDTTVRHSVTRLMAKATHDRWGRVRERHEVRKYFDGMTIIDPPGLVDVIDWQPDNPPPPIHLRPTDWIEWGGVAKIEA</sequence>
<name>A0ABQ2JSD6_9ACTN</name>
<dbReference type="InterPro" id="IPR006764">
    <property type="entry name" value="SAM_dep_MeTrfase_SAV2177_type"/>
</dbReference>
<dbReference type="PIRSF" id="PIRSF017393">
    <property type="entry name" value="MTase_SAV2177"/>
    <property type="match status" value="1"/>
</dbReference>
<protein>
    <recommendedName>
        <fullName evidence="3">SAM-dependent methyltransferase</fullName>
    </recommendedName>
</protein>
<evidence type="ECO:0000313" key="1">
    <source>
        <dbReference type="EMBL" id="GGN51432.1"/>
    </source>
</evidence>
<dbReference type="SUPFAM" id="SSF53335">
    <property type="entry name" value="S-adenosyl-L-methionine-dependent methyltransferases"/>
    <property type="match status" value="1"/>
</dbReference>
<dbReference type="Gene3D" id="3.40.50.150">
    <property type="entry name" value="Vaccinia Virus protein VP39"/>
    <property type="match status" value="1"/>
</dbReference>
<keyword evidence="2" id="KW-1185">Reference proteome</keyword>
<proteinExistence type="predicted"/>